<gene>
    <name evidence="2" type="ORF">UFOPK3444_00717</name>
</gene>
<keyword evidence="1" id="KW-0472">Membrane</keyword>
<sequence>MLRDSLTVLAAFLLGTAVSALLGASSLGVALTFGQIAFAGTLTWVLLRR</sequence>
<accession>A0A6J7DQD4</accession>
<dbReference type="AlphaFoldDB" id="A0A6J7DQD4"/>
<reference evidence="2" key="1">
    <citation type="submission" date="2020-05" db="EMBL/GenBank/DDBJ databases">
        <authorList>
            <person name="Chiriac C."/>
            <person name="Salcher M."/>
            <person name="Ghai R."/>
            <person name="Kavagutti S V."/>
        </authorList>
    </citation>
    <scope>NUCLEOTIDE SEQUENCE</scope>
</reference>
<proteinExistence type="predicted"/>
<keyword evidence="1" id="KW-0812">Transmembrane</keyword>
<dbReference type="EMBL" id="CAFBLU010000009">
    <property type="protein sequence ID" value="CAB4870884.1"/>
    <property type="molecule type" value="Genomic_DNA"/>
</dbReference>
<keyword evidence="1" id="KW-1133">Transmembrane helix</keyword>
<name>A0A6J7DQD4_9ZZZZ</name>
<organism evidence="2">
    <name type="scientific">freshwater metagenome</name>
    <dbReference type="NCBI Taxonomy" id="449393"/>
    <lineage>
        <taxon>unclassified sequences</taxon>
        <taxon>metagenomes</taxon>
        <taxon>ecological metagenomes</taxon>
    </lineage>
</organism>
<feature type="transmembrane region" description="Helical" evidence="1">
    <location>
        <begin position="29"/>
        <end position="47"/>
    </location>
</feature>
<evidence type="ECO:0000313" key="2">
    <source>
        <dbReference type="EMBL" id="CAB4870884.1"/>
    </source>
</evidence>
<protein>
    <submittedName>
        <fullName evidence="2">Unannotated protein</fullName>
    </submittedName>
</protein>
<evidence type="ECO:0000256" key="1">
    <source>
        <dbReference type="SAM" id="Phobius"/>
    </source>
</evidence>